<dbReference type="AlphaFoldDB" id="A0A6A6TNX7"/>
<protein>
    <recommendedName>
        <fullName evidence="2">ABM domain-containing protein</fullName>
    </recommendedName>
</protein>
<reference evidence="3" key="1">
    <citation type="journal article" date="2020" name="Stud. Mycol.">
        <title>101 Dothideomycetes genomes: a test case for predicting lifestyles and emergence of pathogens.</title>
        <authorList>
            <person name="Haridas S."/>
            <person name="Albert R."/>
            <person name="Binder M."/>
            <person name="Bloem J."/>
            <person name="Labutti K."/>
            <person name="Salamov A."/>
            <person name="Andreopoulos B."/>
            <person name="Baker S."/>
            <person name="Barry K."/>
            <person name="Bills G."/>
            <person name="Bluhm B."/>
            <person name="Cannon C."/>
            <person name="Castanera R."/>
            <person name="Culley D."/>
            <person name="Daum C."/>
            <person name="Ezra D."/>
            <person name="Gonzalez J."/>
            <person name="Henrissat B."/>
            <person name="Kuo A."/>
            <person name="Liang C."/>
            <person name="Lipzen A."/>
            <person name="Lutzoni F."/>
            <person name="Magnuson J."/>
            <person name="Mondo S."/>
            <person name="Nolan M."/>
            <person name="Ohm R."/>
            <person name="Pangilinan J."/>
            <person name="Park H.-J."/>
            <person name="Ramirez L."/>
            <person name="Alfaro M."/>
            <person name="Sun H."/>
            <person name="Tritt A."/>
            <person name="Yoshinaga Y."/>
            <person name="Zwiers L.-H."/>
            <person name="Turgeon B."/>
            <person name="Goodwin S."/>
            <person name="Spatafora J."/>
            <person name="Crous P."/>
            <person name="Grigoriev I."/>
        </authorList>
    </citation>
    <scope>NUCLEOTIDE SEQUENCE</scope>
    <source>
        <strain evidence="3">CBS 122681</strain>
    </source>
</reference>
<evidence type="ECO:0000256" key="1">
    <source>
        <dbReference type="SAM" id="SignalP"/>
    </source>
</evidence>
<name>A0A6A6TNX7_9PLEO</name>
<evidence type="ECO:0000313" key="4">
    <source>
        <dbReference type="Proteomes" id="UP000799324"/>
    </source>
</evidence>
<organism evidence="3 4">
    <name type="scientific">Lophiostoma macrostomum CBS 122681</name>
    <dbReference type="NCBI Taxonomy" id="1314788"/>
    <lineage>
        <taxon>Eukaryota</taxon>
        <taxon>Fungi</taxon>
        <taxon>Dikarya</taxon>
        <taxon>Ascomycota</taxon>
        <taxon>Pezizomycotina</taxon>
        <taxon>Dothideomycetes</taxon>
        <taxon>Pleosporomycetidae</taxon>
        <taxon>Pleosporales</taxon>
        <taxon>Lophiostomataceae</taxon>
        <taxon>Lophiostoma</taxon>
    </lineage>
</organism>
<dbReference type="InterPro" id="IPR011008">
    <property type="entry name" value="Dimeric_a/b-barrel"/>
</dbReference>
<proteinExistence type="predicted"/>
<dbReference type="EMBL" id="MU004298">
    <property type="protein sequence ID" value="KAF2660653.1"/>
    <property type="molecule type" value="Genomic_DNA"/>
</dbReference>
<feature type="chain" id="PRO_5025516564" description="ABM domain-containing protein" evidence="1">
    <location>
        <begin position="17"/>
        <end position="222"/>
    </location>
</feature>
<dbReference type="PROSITE" id="PS51725">
    <property type="entry name" value="ABM"/>
    <property type="match status" value="1"/>
</dbReference>
<gene>
    <name evidence="3" type="ORF">K491DRAFT_688098</name>
</gene>
<dbReference type="Proteomes" id="UP000799324">
    <property type="component" value="Unassembled WGS sequence"/>
</dbReference>
<keyword evidence="4" id="KW-1185">Reference proteome</keyword>
<keyword evidence="1" id="KW-0732">Signal</keyword>
<feature type="signal peptide" evidence="1">
    <location>
        <begin position="1"/>
        <end position="16"/>
    </location>
</feature>
<feature type="domain" description="ABM" evidence="2">
    <location>
        <begin position="5"/>
        <end position="97"/>
    </location>
</feature>
<sequence>MSVPVLAVAILPLVSGTDLTTGEGKRILEDTLKSLTSRPGCTAVHYGRQIEHPDKLQINIDWTSRQAHADWENDPNYGPFLKNLGTILAGPPNIYHLKIPASAPFSLPGAAPVTECLTFYFEPDHDEAAYTKSFDKFQEEAAKLDTGVTALTGGFGLQEQKHENLGKEGEEGPAKIFGGFIGWPTVEAHLKFRETPEFPGLIKYAREGVKGASVYHVAFEKA</sequence>
<accession>A0A6A6TNX7</accession>
<dbReference type="Gene3D" id="3.30.70.100">
    <property type="match status" value="2"/>
</dbReference>
<dbReference type="SUPFAM" id="SSF54909">
    <property type="entry name" value="Dimeric alpha+beta barrel"/>
    <property type="match status" value="1"/>
</dbReference>
<dbReference type="InterPro" id="IPR007138">
    <property type="entry name" value="ABM_dom"/>
</dbReference>
<evidence type="ECO:0000313" key="3">
    <source>
        <dbReference type="EMBL" id="KAF2660653.1"/>
    </source>
</evidence>
<evidence type="ECO:0000259" key="2">
    <source>
        <dbReference type="PROSITE" id="PS51725"/>
    </source>
</evidence>
<dbReference type="OrthoDB" id="3830579at2759"/>